<evidence type="ECO:0000256" key="2">
    <source>
        <dbReference type="SAM" id="SignalP"/>
    </source>
</evidence>
<dbReference type="AlphaFoldDB" id="A0AA40BJH2"/>
<evidence type="ECO:0000313" key="3">
    <source>
        <dbReference type="EMBL" id="KAK0735343.1"/>
    </source>
</evidence>
<organism evidence="3 4">
    <name type="scientific">Apiosordaria backusii</name>
    <dbReference type="NCBI Taxonomy" id="314023"/>
    <lineage>
        <taxon>Eukaryota</taxon>
        <taxon>Fungi</taxon>
        <taxon>Dikarya</taxon>
        <taxon>Ascomycota</taxon>
        <taxon>Pezizomycotina</taxon>
        <taxon>Sordariomycetes</taxon>
        <taxon>Sordariomycetidae</taxon>
        <taxon>Sordariales</taxon>
        <taxon>Lasiosphaeriaceae</taxon>
        <taxon>Apiosordaria</taxon>
    </lineage>
</organism>
<evidence type="ECO:0000313" key="4">
    <source>
        <dbReference type="Proteomes" id="UP001172159"/>
    </source>
</evidence>
<sequence>MQLTSIVLSTGLALALAPAGALAWAQAANGVWVASNTWYSRVGNYNNVHESCTRMNSQIVLTNGEDCSYWTNGQGAQGHGRSNARGAAPTPSPRANTPRQTAAAARDIRHASRRWAVMAVRGEPTALELPPVARPRADNSLDHGCGKGVKFVQEMDGLLGRAERFLLIDKGRG</sequence>
<reference evidence="3" key="1">
    <citation type="submission" date="2023-06" db="EMBL/GenBank/DDBJ databases">
        <title>Genome-scale phylogeny and comparative genomics of the fungal order Sordariales.</title>
        <authorList>
            <consortium name="Lawrence Berkeley National Laboratory"/>
            <person name="Hensen N."/>
            <person name="Bonometti L."/>
            <person name="Westerberg I."/>
            <person name="Brannstrom I.O."/>
            <person name="Guillou S."/>
            <person name="Cros-Aarteil S."/>
            <person name="Calhoun S."/>
            <person name="Haridas S."/>
            <person name="Kuo A."/>
            <person name="Mondo S."/>
            <person name="Pangilinan J."/>
            <person name="Riley R."/>
            <person name="Labutti K."/>
            <person name="Andreopoulos B."/>
            <person name="Lipzen A."/>
            <person name="Chen C."/>
            <person name="Yanf M."/>
            <person name="Daum C."/>
            <person name="Ng V."/>
            <person name="Clum A."/>
            <person name="Steindorff A."/>
            <person name="Ohm R."/>
            <person name="Martin F."/>
            <person name="Silar P."/>
            <person name="Natvig D."/>
            <person name="Lalanne C."/>
            <person name="Gautier V."/>
            <person name="Ament-Velasquez S.L."/>
            <person name="Kruys A."/>
            <person name="Hutchinson M.I."/>
            <person name="Powell A.J."/>
            <person name="Barry K."/>
            <person name="Miller A.N."/>
            <person name="Grigoriev I.V."/>
            <person name="Debuchy R."/>
            <person name="Gladieux P."/>
            <person name="Thoren M.H."/>
            <person name="Johannesson H."/>
        </authorList>
    </citation>
    <scope>NUCLEOTIDE SEQUENCE</scope>
    <source>
        <strain evidence="3">CBS 540.89</strain>
    </source>
</reference>
<keyword evidence="4" id="KW-1185">Reference proteome</keyword>
<gene>
    <name evidence="3" type="ORF">B0T21DRAFT_411979</name>
</gene>
<feature type="region of interest" description="Disordered" evidence="1">
    <location>
        <begin position="72"/>
        <end position="100"/>
    </location>
</feature>
<feature type="chain" id="PRO_5041203585" evidence="2">
    <location>
        <begin position="24"/>
        <end position="173"/>
    </location>
</feature>
<comment type="caution">
    <text evidence="3">The sequence shown here is derived from an EMBL/GenBank/DDBJ whole genome shotgun (WGS) entry which is preliminary data.</text>
</comment>
<protein>
    <submittedName>
        <fullName evidence="3">Uncharacterized protein</fullName>
    </submittedName>
</protein>
<accession>A0AA40BJH2</accession>
<name>A0AA40BJH2_9PEZI</name>
<dbReference type="EMBL" id="JAUKTV010000007">
    <property type="protein sequence ID" value="KAK0735343.1"/>
    <property type="molecule type" value="Genomic_DNA"/>
</dbReference>
<keyword evidence="2" id="KW-0732">Signal</keyword>
<evidence type="ECO:0000256" key="1">
    <source>
        <dbReference type="SAM" id="MobiDB-lite"/>
    </source>
</evidence>
<dbReference type="Proteomes" id="UP001172159">
    <property type="component" value="Unassembled WGS sequence"/>
</dbReference>
<feature type="signal peptide" evidence="2">
    <location>
        <begin position="1"/>
        <end position="23"/>
    </location>
</feature>
<proteinExistence type="predicted"/>